<dbReference type="Proteomes" id="UP001292094">
    <property type="component" value="Unassembled WGS sequence"/>
</dbReference>
<dbReference type="Gene3D" id="2.60.40.10">
    <property type="entry name" value="Immunoglobulins"/>
    <property type="match status" value="1"/>
</dbReference>
<organism evidence="3 4">
    <name type="scientific">Petrolisthes manimaculis</name>
    <dbReference type="NCBI Taxonomy" id="1843537"/>
    <lineage>
        <taxon>Eukaryota</taxon>
        <taxon>Metazoa</taxon>
        <taxon>Ecdysozoa</taxon>
        <taxon>Arthropoda</taxon>
        <taxon>Crustacea</taxon>
        <taxon>Multicrustacea</taxon>
        <taxon>Malacostraca</taxon>
        <taxon>Eumalacostraca</taxon>
        <taxon>Eucarida</taxon>
        <taxon>Decapoda</taxon>
        <taxon>Pleocyemata</taxon>
        <taxon>Anomura</taxon>
        <taxon>Galatheoidea</taxon>
        <taxon>Porcellanidae</taxon>
        <taxon>Petrolisthes</taxon>
    </lineage>
</organism>
<evidence type="ECO:0000313" key="3">
    <source>
        <dbReference type="EMBL" id="KAK4327493.1"/>
    </source>
</evidence>
<dbReference type="InterPro" id="IPR013106">
    <property type="entry name" value="Ig_V-set"/>
</dbReference>
<name>A0AAE1QL45_9EUCA</name>
<feature type="domain" description="Immunoglobulin V-set" evidence="2">
    <location>
        <begin position="44"/>
        <end position="129"/>
    </location>
</feature>
<feature type="chain" id="PRO_5042200589" description="Immunoglobulin V-set domain-containing protein" evidence="1">
    <location>
        <begin position="21"/>
        <end position="375"/>
    </location>
</feature>
<reference evidence="3" key="1">
    <citation type="submission" date="2023-11" db="EMBL/GenBank/DDBJ databases">
        <title>Genome assemblies of two species of porcelain crab, Petrolisthes cinctipes and Petrolisthes manimaculis (Anomura: Porcellanidae).</title>
        <authorList>
            <person name="Angst P."/>
        </authorList>
    </citation>
    <scope>NUCLEOTIDE SEQUENCE</scope>
    <source>
        <strain evidence="3">PB745_02</strain>
        <tissue evidence="3">Gill</tissue>
    </source>
</reference>
<evidence type="ECO:0000313" key="4">
    <source>
        <dbReference type="Proteomes" id="UP001292094"/>
    </source>
</evidence>
<dbReference type="Pfam" id="PF07686">
    <property type="entry name" value="V-set"/>
    <property type="match status" value="1"/>
</dbReference>
<gene>
    <name evidence="3" type="ORF">Pmani_002049</name>
</gene>
<comment type="caution">
    <text evidence="3">The sequence shown here is derived from an EMBL/GenBank/DDBJ whole genome shotgun (WGS) entry which is preliminary data.</text>
</comment>
<accession>A0AAE1QL45</accession>
<evidence type="ECO:0000259" key="2">
    <source>
        <dbReference type="Pfam" id="PF07686"/>
    </source>
</evidence>
<keyword evidence="4" id="KW-1185">Reference proteome</keyword>
<protein>
    <recommendedName>
        <fullName evidence="2">Immunoglobulin V-set domain-containing protein</fullName>
    </recommendedName>
</protein>
<feature type="signal peptide" evidence="1">
    <location>
        <begin position="1"/>
        <end position="20"/>
    </location>
</feature>
<proteinExistence type="predicted"/>
<sequence length="375" mass="41899">MCLPWACLFVLTALGWENYALEVGPVQLGNNRTYITYGLGPSTQNSTLECPYQLQSTEEVVQKIEWTFQDDSQTVGTFEWQPEDEARATGRLDGAVKLNRTDGWLELTELRYDLAGYYSCTLTLSNGRRMEAQKFEMLIIDTTSNHVYSKINSNETMCELEASYSSYAVYPEPKVLAGMFSPSRGGFYDQVTGFQWHKQFYSNGSVAYSFEDVHFKIDSSTPTDAQFQVSASVLKADGTNLPLHSTTSDLPIWKKRGCPALTLRQDQQVNYYDATLTCRGEYIPDYSSDEAKAVVRCAEGFHAKGQVDTNIELVCSMETLNWSPESNPTLLCVEDSDGGVESVEDVGDGVVGMSLPSFALLFLLSSFLLFNEIRL</sequence>
<keyword evidence="1" id="KW-0732">Signal</keyword>
<dbReference type="AlphaFoldDB" id="A0AAE1QL45"/>
<evidence type="ECO:0000256" key="1">
    <source>
        <dbReference type="SAM" id="SignalP"/>
    </source>
</evidence>
<dbReference type="EMBL" id="JAWZYT010000148">
    <property type="protein sequence ID" value="KAK4327493.1"/>
    <property type="molecule type" value="Genomic_DNA"/>
</dbReference>
<dbReference type="InterPro" id="IPR013783">
    <property type="entry name" value="Ig-like_fold"/>
</dbReference>